<protein>
    <submittedName>
        <fullName evidence="1">Uncharacterized protein</fullName>
    </submittedName>
</protein>
<dbReference type="Proteomes" id="UP001341840">
    <property type="component" value="Unassembled WGS sequence"/>
</dbReference>
<sequence>MTTLLSQVGYLTSSMNPASSSSPSGCGLSGSFLPGGSRSTRWTLAAVSGLADGGFPSSAMPPEIIAISRCTPRSLGSSLLFSDLGSGLFCLCLTRRSSSLFLCLPVYSRNFPFFRPFSTKTRRSRHSSVSCPCCLWYLQYDRRSPLPVFFMGLGAGTRSTWDTSFRNWARETLRGL</sequence>
<evidence type="ECO:0000313" key="2">
    <source>
        <dbReference type="Proteomes" id="UP001341840"/>
    </source>
</evidence>
<comment type="caution">
    <text evidence="1">The sequence shown here is derived from an EMBL/GenBank/DDBJ whole genome shotgun (WGS) entry which is preliminary data.</text>
</comment>
<reference evidence="1 2" key="1">
    <citation type="journal article" date="2023" name="Plants (Basel)">
        <title>Bridging the Gap: Combining Genomics and Transcriptomics Approaches to Understand Stylosanthes scabra, an Orphan Legume from the Brazilian Caatinga.</title>
        <authorList>
            <person name="Ferreira-Neto J.R.C."/>
            <person name="da Silva M.D."/>
            <person name="Binneck E."/>
            <person name="de Melo N.F."/>
            <person name="da Silva R.H."/>
            <person name="de Melo A.L.T.M."/>
            <person name="Pandolfi V."/>
            <person name="Bustamante F.O."/>
            <person name="Brasileiro-Vidal A.C."/>
            <person name="Benko-Iseppon A.M."/>
        </authorList>
    </citation>
    <scope>NUCLEOTIDE SEQUENCE [LARGE SCALE GENOMIC DNA]</scope>
    <source>
        <tissue evidence="1">Leaves</tissue>
    </source>
</reference>
<dbReference type="EMBL" id="JASCZI010246304">
    <property type="protein sequence ID" value="MED6214871.1"/>
    <property type="molecule type" value="Genomic_DNA"/>
</dbReference>
<proteinExistence type="predicted"/>
<keyword evidence="2" id="KW-1185">Reference proteome</keyword>
<accession>A0ABU6YZD7</accession>
<name>A0ABU6YZD7_9FABA</name>
<evidence type="ECO:0000313" key="1">
    <source>
        <dbReference type="EMBL" id="MED6214871.1"/>
    </source>
</evidence>
<gene>
    <name evidence="1" type="ORF">PIB30_107612</name>
</gene>
<organism evidence="1 2">
    <name type="scientific">Stylosanthes scabra</name>
    <dbReference type="NCBI Taxonomy" id="79078"/>
    <lineage>
        <taxon>Eukaryota</taxon>
        <taxon>Viridiplantae</taxon>
        <taxon>Streptophyta</taxon>
        <taxon>Embryophyta</taxon>
        <taxon>Tracheophyta</taxon>
        <taxon>Spermatophyta</taxon>
        <taxon>Magnoliopsida</taxon>
        <taxon>eudicotyledons</taxon>
        <taxon>Gunneridae</taxon>
        <taxon>Pentapetalae</taxon>
        <taxon>rosids</taxon>
        <taxon>fabids</taxon>
        <taxon>Fabales</taxon>
        <taxon>Fabaceae</taxon>
        <taxon>Papilionoideae</taxon>
        <taxon>50 kb inversion clade</taxon>
        <taxon>dalbergioids sensu lato</taxon>
        <taxon>Dalbergieae</taxon>
        <taxon>Pterocarpus clade</taxon>
        <taxon>Stylosanthes</taxon>
    </lineage>
</organism>